<evidence type="ECO:0008006" key="4">
    <source>
        <dbReference type="Google" id="ProtNLM"/>
    </source>
</evidence>
<evidence type="ECO:0000313" key="2">
    <source>
        <dbReference type="EMBL" id="KAH6830533.1"/>
    </source>
</evidence>
<dbReference type="CDD" id="cd22645">
    <property type="entry name" value="BIC1_CID"/>
    <property type="match status" value="1"/>
</dbReference>
<name>A0AAD4JB39_PERFH</name>
<gene>
    <name evidence="2" type="ORF">C2S53_010451</name>
</gene>
<dbReference type="GO" id="GO:0009785">
    <property type="term" value="P:blue light signaling pathway"/>
    <property type="evidence" value="ECO:0007669"/>
    <property type="project" value="InterPro"/>
</dbReference>
<evidence type="ECO:0000313" key="3">
    <source>
        <dbReference type="Proteomes" id="UP001190926"/>
    </source>
</evidence>
<dbReference type="PANTHER" id="PTHR34207">
    <property type="entry name" value="PROTEIN BIC1"/>
    <property type="match status" value="1"/>
</dbReference>
<feature type="compositionally biased region" description="Basic and acidic residues" evidence="1">
    <location>
        <begin position="30"/>
        <end position="41"/>
    </location>
</feature>
<dbReference type="PANTHER" id="PTHR34207:SF2">
    <property type="entry name" value="PROTEIN BIC1"/>
    <property type="match status" value="1"/>
</dbReference>
<reference evidence="2 3" key="1">
    <citation type="journal article" date="2021" name="Nat. Commun.">
        <title>Incipient diploidization of the medicinal plant Perilla within 10,000 years.</title>
        <authorList>
            <person name="Zhang Y."/>
            <person name="Shen Q."/>
            <person name="Leng L."/>
            <person name="Zhang D."/>
            <person name="Chen S."/>
            <person name="Shi Y."/>
            <person name="Ning Z."/>
            <person name="Chen S."/>
        </authorList>
    </citation>
    <scope>NUCLEOTIDE SEQUENCE [LARGE SCALE GENOMIC DNA]</scope>
    <source>
        <strain evidence="3">cv. PC099</strain>
    </source>
</reference>
<dbReference type="EMBL" id="SDAM02000099">
    <property type="protein sequence ID" value="KAH6830533.1"/>
    <property type="molecule type" value="Genomic_DNA"/>
</dbReference>
<evidence type="ECO:0000256" key="1">
    <source>
        <dbReference type="SAM" id="MobiDB-lite"/>
    </source>
</evidence>
<protein>
    <recommendedName>
        <fullName evidence="4">Protein BIC1</fullName>
    </recommendedName>
</protein>
<dbReference type="AlphaFoldDB" id="A0AAD4JB39"/>
<accession>A0AAD4JB39</accession>
<proteinExistence type="predicted"/>
<dbReference type="InterPro" id="IPR040374">
    <property type="entry name" value="BIC"/>
</dbReference>
<organism evidence="2 3">
    <name type="scientific">Perilla frutescens var. hirtella</name>
    <name type="common">Perilla citriodora</name>
    <name type="synonym">Perilla setoyensis</name>
    <dbReference type="NCBI Taxonomy" id="608512"/>
    <lineage>
        <taxon>Eukaryota</taxon>
        <taxon>Viridiplantae</taxon>
        <taxon>Streptophyta</taxon>
        <taxon>Embryophyta</taxon>
        <taxon>Tracheophyta</taxon>
        <taxon>Spermatophyta</taxon>
        <taxon>Magnoliopsida</taxon>
        <taxon>eudicotyledons</taxon>
        <taxon>Gunneridae</taxon>
        <taxon>Pentapetalae</taxon>
        <taxon>asterids</taxon>
        <taxon>lamiids</taxon>
        <taxon>Lamiales</taxon>
        <taxon>Lamiaceae</taxon>
        <taxon>Nepetoideae</taxon>
        <taxon>Elsholtzieae</taxon>
        <taxon>Perilla</taxon>
    </lineage>
</organism>
<keyword evidence="3" id="KW-1185">Reference proteome</keyword>
<comment type="caution">
    <text evidence="2">The sequence shown here is derived from an EMBL/GenBank/DDBJ whole genome shotgun (WGS) entry which is preliminary data.</text>
</comment>
<sequence>MTSSQSHNEEAPAASNKTSTEPQDPEPSFEESKKNKTHGREEEAEGREKLKRHRVEVAGRVWIPDIWGQEEFLKDWIDCVSFDAALVSSRILMARDSLMEEPRRDNSTTLRILN</sequence>
<feature type="region of interest" description="Disordered" evidence="1">
    <location>
        <begin position="1"/>
        <end position="51"/>
    </location>
</feature>
<dbReference type="Proteomes" id="UP001190926">
    <property type="component" value="Unassembled WGS sequence"/>
</dbReference>